<keyword evidence="3 6" id="KW-1133">Transmembrane helix</keyword>
<keyword evidence="9" id="KW-1185">Reference proteome</keyword>
<feature type="region of interest" description="Disordered" evidence="5">
    <location>
        <begin position="151"/>
        <end position="192"/>
    </location>
</feature>
<keyword evidence="7" id="KW-0732">Signal</keyword>
<dbReference type="GO" id="GO:0071944">
    <property type="term" value="C:cell periphery"/>
    <property type="evidence" value="ECO:0007669"/>
    <property type="project" value="UniProtKB-ARBA"/>
</dbReference>
<dbReference type="GeneID" id="54582391"/>
<evidence type="ECO:0000256" key="7">
    <source>
        <dbReference type="SAM" id="SignalP"/>
    </source>
</evidence>
<reference evidence="8" key="1">
    <citation type="journal article" date="2020" name="Stud. Mycol.">
        <title>101 Dothideomycetes genomes: a test case for predicting lifestyles and emergence of pathogens.</title>
        <authorList>
            <person name="Haridas S."/>
            <person name="Albert R."/>
            <person name="Binder M."/>
            <person name="Bloem J."/>
            <person name="Labutti K."/>
            <person name="Salamov A."/>
            <person name="Andreopoulos B."/>
            <person name="Baker S."/>
            <person name="Barry K."/>
            <person name="Bills G."/>
            <person name="Bluhm B."/>
            <person name="Cannon C."/>
            <person name="Castanera R."/>
            <person name="Culley D."/>
            <person name="Daum C."/>
            <person name="Ezra D."/>
            <person name="Gonzalez J."/>
            <person name="Henrissat B."/>
            <person name="Kuo A."/>
            <person name="Liang C."/>
            <person name="Lipzen A."/>
            <person name="Lutzoni F."/>
            <person name="Magnuson J."/>
            <person name="Mondo S."/>
            <person name="Nolan M."/>
            <person name="Ohm R."/>
            <person name="Pangilinan J."/>
            <person name="Park H.-J."/>
            <person name="Ramirez L."/>
            <person name="Alfaro M."/>
            <person name="Sun H."/>
            <person name="Tritt A."/>
            <person name="Yoshinaga Y."/>
            <person name="Zwiers L.-H."/>
            <person name="Turgeon B."/>
            <person name="Goodwin S."/>
            <person name="Spatafora J."/>
            <person name="Crous P."/>
            <person name="Grigoriev I."/>
        </authorList>
    </citation>
    <scope>NUCLEOTIDE SEQUENCE</scope>
    <source>
        <strain evidence="8">CBS 122368</strain>
    </source>
</reference>
<feature type="compositionally biased region" description="Basic and acidic residues" evidence="5">
    <location>
        <begin position="269"/>
        <end position="278"/>
    </location>
</feature>
<proteinExistence type="predicted"/>
<evidence type="ECO:0000313" key="8">
    <source>
        <dbReference type="EMBL" id="KAF2249359.1"/>
    </source>
</evidence>
<comment type="subcellular location">
    <subcellularLocation>
        <location evidence="1">Membrane</location>
        <topology evidence="1">Single-pass membrane protein</topology>
    </subcellularLocation>
</comment>
<keyword evidence="2 6" id="KW-0812">Transmembrane</keyword>
<evidence type="ECO:0000313" key="9">
    <source>
        <dbReference type="Proteomes" id="UP000800094"/>
    </source>
</evidence>
<evidence type="ECO:0000256" key="4">
    <source>
        <dbReference type="ARBA" id="ARBA00023136"/>
    </source>
</evidence>
<feature type="transmembrane region" description="Helical" evidence="6">
    <location>
        <begin position="195"/>
        <end position="221"/>
    </location>
</feature>
<dbReference type="InterPro" id="IPR051694">
    <property type="entry name" value="Immunoregulatory_rcpt-like"/>
</dbReference>
<evidence type="ECO:0000256" key="5">
    <source>
        <dbReference type="SAM" id="MobiDB-lite"/>
    </source>
</evidence>
<feature type="chain" id="PRO_5025520217" description="Mid2 domain-containing protein" evidence="7">
    <location>
        <begin position="30"/>
        <end position="295"/>
    </location>
</feature>
<organism evidence="8 9">
    <name type="scientific">Trematosphaeria pertusa</name>
    <dbReference type="NCBI Taxonomy" id="390896"/>
    <lineage>
        <taxon>Eukaryota</taxon>
        <taxon>Fungi</taxon>
        <taxon>Dikarya</taxon>
        <taxon>Ascomycota</taxon>
        <taxon>Pezizomycotina</taxon>
        <taxon>Dothideomycetes</taxon>
        <taxon>Pleosporomycetidae</taxon>
        <taxon>Pleosporales</taxon>
        <taxon>Massarineae</taxon>
        <taxon>Trematosphaeriaceae</taxon>
        <taxon>Trematosphaeria</taxon>
    </lineage>
</organism>
<evidence type="ECO:0000256" key="3">
    <source>
        <dbReference type="ARBA" id="ARBA00022989"/>
    </source>
</evidence>
<name>A0A6A6IGN0_9PLEO</name>
<dbReference type="AlphaFoldDB" id="A0A6A6IGN0"/>
<dbReference type="Proteomes" id="UP000800094">
    <property type="component" value="Unassembled WGS sequence"/>
</dbReference>
<evidence type="ECO:0000256" key="2">
    <source>
        <dbReference type="ARBA" id="ARBA00022692"/>
    </source>
</evidence>
<dbReference type="GO" id="GO:0016020">
    <property type="term" value="C:membrane"/>
    <property type="evidence" value="ECO:0007669"/>
    <property type="project" value="UniProtKB-SubCell"/>
</dbReference>
<dbReference type="EMBL" id="ML987195">
    <property type="protein sequence ID" value="KAF2249359.1"/>
    <property type="molecule type" value="Genomic_DNA"/>
</dbReference>
<protein>
    <recommendedName>
        <fullName evidence="10">Mid2 domain-containing protein</fullName>
    </recommendedName>
</protein>
<evidence type="ECO:0008006" key="10">
    <source>
        <dbReference type="Google" id="ProtNLM"/>
    </source>
</evidence>
<keyword evidence="4 6" id="KW-0472">Membrane</keyword>
<dbReference type="OrthoDB" id="5215637at2759"/>
<dbReference type="PANTHER" id="PTHR15549">
    <property type="entry name" value="PAIRED IMMUNOGLOBULIN-LIKE TYPE 2 RECEPTOR"/>
    <property type="match status" value="1"/>
</dbReference>
<sequence>MASLPFFRLSDLLLIITTLVLLHARSAFAKACFDVNGDQTNGLPCEPDSTEDGPCCSFGDICLSNGLCRPGPDIVNHGYVDTYRSDCTDQTWTTSNCFSGCNNFTGNGLQNCGGNEYCCYDLDGCDCSSTSLFDLGPATFVTTLPLTTVAPTSTPASTSASTTADAAQVTSQPPSSSSASPTPTQTASKSSSNEVAIGAGVGVGLGVPLLALAGFMAYYFLRRRKRSQPPPYTGTPFTGSQMKPAELHTQEPVHEVAGYPGAYQPVPHMSERYAHERPLQSPQEMDNTYAKPLHP</sequence>
<accession>A0A6A6IGN0</accession>
<dbReference type="RefSeq" id="XP_033684363.1">
    <property type="nucleotide sequence ID" value="XM_033829061.1"/>
</dbReference>
<evidence type="ECO:0000256" key="1">
    <source>
        <dbReference type="ARBA" id="ARBA00004167"/>
    </source>
</evidence>
<feature type="signal peptide" evidence="7">
    <location>
        <begin position="1"/>
        <end position="29"/>
    </location>
</feature>
<evidence type="ECO:0000256" key="6">
    <source>
        <dbReference type="SAM" id="Phobius"/>
    </source>
</evidence>
<gene>
    <name evidence="8" type="ORF">BU26DRAFT_519468</name>
</gene>
<feature type="region of interest" description="Disordered" evidence="5">
    <location>
        <begin position="258"/>
        <end position="295"/>
    </location>
</feature>